<keyword evidence="3" id="KW-1185">Reference proteome</keyword>
<name>A0A2S7U2F7_9BACT</name>
<dbReference type="AlphaFoldDB" id="A0A2S7U2F7"/>
<feature type="compositionally biased region" description="Polar residues" evidence="1">
    <location>
        <begin position="305"/>
        <end position="316"/>
    </location>
</feature>
<accession>A0A2S7U2F7</accession>
<feature type="compositionally biased region" description="Low complexity" evidence="1">
    <location>
        <begin position="52"/>
        <end position="63"/>
    </location>
</feature>
<evidence type="ECO:0000256" key="1">
    <source>
        <dbReference type="SAM" id="MobiDB-lite"/>
    </source>
</evidence>
<dbReference type="EMBL" id="MQWA01000001">
    <property type="protein sequence ID" value="PQJ28621.1"/>
    <property type="molecule type" value="Genomic_DNA"/>
</dbReference>
<proteinExistence type="predicted"/>
<gene>
    <name evidence="2" type="ORF">BSZ32_08970</name>
</gene>
<dbReference type="Proteomes" id="UP000239907">
    <property type="component" value="Unassembled WGS sequence"/>
</dbReference>
<evidence type="ECO:0000313" key="3">
    <source>
        <dbReference type="Proteomes" id="UP000239907"/>
    </source>
</evidence>
<sequence>MNFTYIIVGAAVAVSFGAGWMLSNSSDGQPPTVEAKASENPKQARPSNLGGASASAAISAANSPRKSVSESAEKSEEATPKDAERGKRRADFRKKMGSRMIDRQKEKFETKIANLVEKLGLTPQQEEQLRAHYAKKTEAYKELMAGGFENMRSLEGMEKVAAVMGDDDLGAAMEDILSDEQLGDYMALKSSERKNGIETKAMKSMASIQGIVNLDDTQKDAVYDILYAEAEVGADKKSPMSSMMSHFGGGMMMYIDTSVIEKRMIIEADESLDADQKKLKVEEMQKASLDAKVSRFDGILTEPQQKQYHQSLESQSKWMRGWGGKRGR</sequence>
<feature type="compositionally biased region" description="Basic and acidic residues" evidence="1">
    <location>
        <begin position="67"/>
        <end position="85"/>
    </location>
</feature>
<comment type="caution">
    <text evidence="2">The sequence shown here is derived from an EMBL/GenBank/DDBJ whole genome shotgun (WGS) entry which is preliminary data.</text>
</comment>
<reference evidence="2 3" key="1">
    <citation type="submission" date="2016-12" db="EMBL/GenBank/DDBJ databases">
        <title>Study of bacterial adaptation to deep sea.</title>
        <authorList>
            <person name="Song J."/>
            <person name="Yoshizawa S."/>
            <person name="Kogure K."/>
        </authorList>
    </citation>
    <scope>NUCLEOTIDE SEQUENCE [LARGE SCALE GENOMIC DNA]</scope>
    <source>
        <strain evidence="2 3">SAORIC-165</strain>
    </source>
</reference>
<evidence type="ECO:0000313" key="2">
    <source>
        <dbReference type="EMBL" id="PQJ28621.1"/>
    </source>
</evidence>
<organism evidence="2 3">
    <name type="scientific">Rubritalea profundi</name>
    <dbReference type="NCBI Taxonomy" id="1658618"/>
    <lineage>
        <taxon>Bacteria</taxon>
        <taxon>Pseudomonadati</taxon>
        <taxon>Verrucomicrobiota</taxon>
        <taxon>Verrucomicrobiia</taxon>
        <taxon>Verrucomicrobiales</taxon>
        <taxon>Rubritaleaceae</taxon>
        <taxon>Rubritalea</taxon>
    </lineage>
</organism>
<feature type="region of interest" description="Disordered" evidence="1">
    <location>
        <begin position="305"/>
        <end position="328"/>
    </location>
</feature>
<protein>
    <submittedName>
        <fullName evidence="2">Uncharacterized protein</fullName>
    </submittedName>
</protein>
<feature type="region of interest" description="Disordered" evidence="1">
    <location>
        <begin position="25"/>
        <end position="93"/>
    </location>
</feature>
<dbReference type="RefSeq" id="WP_129589674.1">
    <property type="nucleotide sequence ID" value="NZ_MQWA01000001.1"/>
</dbReference>